<gene>
    <name evidence="8" type="primary">sctT</name>
    <name evidence="8" type="ordered locus">SNE_A02880</name>
</gene>
<protein>
    <submittedName>
        <fullName evidence="8">Type III secretion integral inner membrane protein</fullName>
    </submittedName>
</protein>
<proteinExistence type="inferred from homology"/>
<dbReference type="HOGENOM" id="CLU_063626_1_0_0"/>
<name>F8L614_SIMNZ</name>
<reference evidence="8 9" key="2">
    <citation type="journal article" date="2011" name="Mol. Biol. Evol.">
        <title>Unity in variety--the pan-genome of the Chlamydiae.</title>
        <authorList>
            <person name="Collingro A."/>
            <person name="Tischler P."/>
            <person name="Weinmaier T."/>
            <person name="Penz T."/>
            <person name="Heinz E."/>
            <person name="Brunham R.C."/>
            <person name="Read T.D."/>
            <person name="Bavoil P.M."/>
            <person name="Sachse K."/>
            <person name="Kahane S."/>
            <person name="Friedman M.G."/>
            <person name="Rattei T."/>
            <person name="Myers G.S."/>
            <person name="Horn M."/>
        </authorList>
    </citation>
    <scope>NUCLEOTIDE SEQUENCE [LARGE SCALE GENOMIC DNA]</scope>
    <source>
        <strain evidence="9">ATCC VR-1471 / Z</strain>
    </source>
</reference>
<dbReference type="Pfam" id="PF01311">
    <property type="entry name" value="Bac_export_1"/>
    <property type="match status" value="1"/>
</dbReference>
<dbReference type="PANTHER" id="PTHR30065:SF1">
    <property type="entry name" value="SURFACE PRESENTATION OF ANTIGENS PROTEIN SPAR"/>
    <property type="match status" value="1"/>
</dbReference>
<feature type="transmembrane region" description="Helical" evidence="7">
    <location>
        <begin position="193"/>
        <end position="215"/>
    </location>
</feature>
<keyword evidence="3" id="KW-1003">Cell membrane</keyword>
<feature type="transmembrane region" description="Helical" evidence="7">
    <location>
        <begin position="134"/>
        <end position="154"/>
    </location>
</feature>
<evidence type="ECO:0000256" key="7">
    <source>
        <dbReference type="SAM" id="Phobius"/>
    </source>
</evidence>
<comment type="similarity">
    <text evidence="2">Belongs to the FliR/MopE/SpaR family.</text>
</comment>
<sequence>MALFDYIFNLPHISWLEVMSLFMLAFMRMAPIVMLAPFLGAKTAPVMARTGLAIFMSILFLPILAQHAEPPHGFTMAFLVYCTKELMVGFFLGFLIAMPFYMVQSSGIIIDYLRGASIMQSQDPSMQNQSSPIGILYNFVMITVFFNVQGPFLFFEGIATSYEIIPADSFINPAFFTMNLPFWQVAADMINKIITIAIQLASPCLVAILMAEMFLGIANRLAPQVQIAFLGMSIKSLLGLMLLWAGWFFILKQFTSQTFSWLEMMDKLIQSFYYLVPKSSV</sequence>
<keyword evidence="5 7" id="KW-1133">Transmembrane helix</keyword>
<dbReference type="Proteomes" id="UP000000496">
    <property type="component" value="Chromosome gsn.131"/>
</dbReference>
<dbReference type="InterPro" id="IPR002010">
    <property type="entry name" value="T3SS_IM_R"/>
</dbReference>
<keyword evidence="6 7" id="KW-0472">Membrane</keyword>
<evidence type="ECO:0000256" key="5">
    <source>
        <dbReference type="ARBA" id="ARBA00022989"/>
    </source>
</evidence>
<feature type="transmembrane region" description="Helical" evidence="7">
    <location>
        <begin position="20"/>
        <end position="39"/>
    </location>
</feature>
<keyword evidence="4 7" id="KW-0812">Transmembrane</keyword>
<dbReference type="AlphaFoldDB" id="F8L614"/>
<evidence type="ECO:0000256" key="4">
    <source>
        <dbReference type="ARBA" id="ARBA00022692"/>
    </source>
</evidence>
<dbReference type="EMBL" id="FR872582">
    <property type="protein sequence ID" value="CCB88165.1"/>
    <property type="molecule type" value="Genomic_DNA"/>
</dbReference>
<dbReference type="GO" id="GO:0005886">
    <property type="term" value="C:plasma membrane"/>
    <property type="evidence" value="ECO:0007669"/>
    <property type="project" value="UniProtKB-SubCell"/>
</dbReference>
<feature type="transmembrane region" description="Helical" evidence="7">
    <location>
        <begin position="227"/>
        <end position="250"/>
    </location>
</feature>
<dbReference type="STRING" id="331113.SNE_A02880"/>
<comment type="subcellular location">
    <subcellularLocation>
        <location evidence="1">Cell membrane</location>
        <topology evidence="1">Multi-pass membrane protein</topology>
    </subcellularLocation>
</comment>
<evidence type="ECO:0000256" key="3">
    <source>
        <dbReference type="ARBA" id="ARBA00022475"/>
    </source>
</evidence>
<dbReference type="eggNOG" id="COG4791">
    <property type="taxonomic scope" value="Bacteria"/>
</dbReference>
<keyword evidence="9" id="KW-1185">Reference proteome</keyword>
<evidence type="ECO:0000256" key="2">
    <source>
        <dbReference type="ARBA" id="ARBA00009772"/>
    </source>
</evidence>
<dbReference type="KEGG" id="sng:SNE_A02880"/>
<dbReference type="PRINTS" id="PR00953">
    <property type="entry name" value="TYPE3IMRPROT"/>
</dbReference>
<evidence type="ECO:0000313" key="9">
    <source>
        <dbReference type="Proteomes" id="UP000000496"/>
    </source>
</evidence>
<evidence type="ECO:0000256" key="6">
    <source>
        <dbReference type="ARBA" id="ARBA00023136"/>
    </source>
</evidence>
<dbReference type="PANTHER" id="PTHR30065">
    <property type="entry name" value="FLAGELLAR BIOSYNTHETIC PROTEIN FLIR"/>
    <property type="match status" value="1"/>
</dbReference>
<reference key="1">
    <citation type="journal article" date="2011" name="Mol. Biol. Evol.">
        <title>Unity in variety -- the pan-genome of the Chlamydiae.</title>
        <authorList>
            <person name="Collingro A."/>
            <person name="Tischler P."/>
            <person name="Weinmaier T."/>
            <person name="Penz T."/>
            <person name="Heinz E."/>
            <person name="Brunham R.C."/>
            <person name="Read T.D."/>
            <person name="Bavoil P.M."/>
            <person name="Sachse K."/>
            <person name="Kahane S."/>
            <person name="Friedman M.G."/>
            <person name="Rattei T."/>
            <person name="Myers G.S.A."/>
            <person name="Horn M."/>
        </authorList>
    </citation>
    <scope>NUCLEOTIDE SEQUENCE</scope>
    <source>
        <strain>Z</strain>
    </source>
</reference>
<accession>F8L614</accession>
<organism evidence="8 9">
    <name type="scientific">Simkania negevensis (strain ATCC VR-1471 / DSM 27360 / Z)</name>
    <dbReference type="NCBI Taxonomy" id="331113"/>
    <lineage>
        <taxon>Bacteria</taxon>
        <taxon>Pseudomonadati</taxon>
        <taxon>Chlamydiota</taxon>
        <taxon>Chlamydiia</taxon>
        <taxon>Parachlamydiales</taxon>
        <taxon>Simkaniaceae</taxon>
        <taxon>Simkania</taxon>
    </lineage>
</organism>
<evidence type="ECO:0000256" key="1">
    <source>
        <dbReference type="ARBA" id="ARBA00004651"/>
    </source>
</evidence>
<feature type="transmembrane region" description="Helical" evidence="7">
    <location>
        <begin position="88"/>
        <end position="113"/>
    </location>
</feature>
<evidence type="ECO:0000313" key="8">
    <source>
        <dbReference type="EMBL" id="CCB88165.1"/>
    </source>
</evidence>
<feature type="transmembrane region" description="Helical" evidence="7">
    <location>
        <begin position="51"/>
        <end position="68"/>
    </location>
</feature>
<dbReference type="GO" id="GO:0006605">
    <property type="term" value="P:protein targeting"/>
    <property type="evidence" value="ECO:0007669"/>
    <property type="project" value="InterPro"/>
</dbReference>